<keyword evidence="12 13" id="KW-0675">Receptor</keyword>
<evidence type="ECO:0000256" key="13">
    <source>
        <dbReference type="RuleBase" id="RU361271"/>
    </source>
</evidence>
<dbReference type="GO" id="GO:0046872">
    <property type="term" value="F:metal ion binding"/>
    <property type="evidence" value="ECO:0007669"/>
    <property type="project" value="UniProtKB-KW"/>
</dbReference>
<dbReference type="Pfam" id="PF01064">
    <property type="entry name" value="Activin_recp"/>
    <property type="match status" value="1"/>
</dbReference>
<dbReference type="PANTHER" id="PTHR23255:SF98">
    <property type="entry name" value="SERINE_THREONINE-PROTEIN KINASE RECEPTOR"/>
    <property type="match status" value="1"/>
</dbReference>
<comment type="similarity">
    <text evidence="2 13">Belongs to the protein kinase superfamily. TKL Ser/Thr protein kinase family. TGFB receptor subfamily.</text>
</comment>
<dbReference type="AlphaFoldDB" id="A0ABD1F0X0"/>
<dbReference type="InterPro" id="IPR000472">
    <property type="entry name" value="Activin_recp"/>
</dbReference>
<keyword evidence="4 13" id="KW-0808">Transferase</keyword>
<protein>
    <recommendedName>
        <fullName evidence="13">Serine/threonine-protein kinase receptor</fullName>
        <ecNumber evidence="13">2.7.11.30</ecNumber>
    </recommendedName>
</protein>
<dbReference type="CDD" id="cd23615">
    <property type="entry name" value="TFP_LU_ECD_ACVR2"/>
    <property type="match status" value="1"/>
</dbReference>
<gene>
    <name evidence="15" type="ORF">ABEB36_005337</name>
</gene>
<evidence type="ECO:0000256" key="2">
    <source>
        <dbReference type="ARBA" id="ARBA00009605"/>
    </source>
</evidence>
<evidence type="ECO:0000259" key="14">
    <source>
        <dbReference type="PROSITE" id="PS50011"/>
    </source>
</evidence>
<dbReference type="GO" id="GO:0004675">
    <property type="term" value="F:transmembrane receptor protein serine/threonine kinase activity"/>
    <property type="evidence" value="ECO:0007669"/>
    <property type="project" value="UniProtKB-EC"/>
</dbReference>
<evidence type="ECO:0000256" key="10">
    <source>
        <dbReference type="ARBA" id="ARBA00022989"/>
    </source>
</evidence>
<keyword evidence="6" id="KW-0732">Signal</keyword>
<dbReference type="InterPro" id="IPR000719">
    <property type="entry name" value="Prot_kinase_dom"/>
</dbReference>
<keyword evidence="16" id="KW-1185">Reference proteome</keyword>
<comment type="caution">
    <text evidence="15">The sequence shown here is derived from an EMBL/GenBank/DDBJ whole genome shotgun (WGS) entry which is preliminary data.</text>
</comment>
<name>A0ABD1F0X0_HYPHA</name>
<dbReference type="EMBL" id="JBDJPC010000004">
    <property type="protein sequence ID" value="KAL1505882.1"/>
    <property type="molecule type" value="Genomic_DNA"/>
</dbReference>
<dbReference type="Gene3D" id="2.10.60.10">
    <property type="entry name" value="CD59"/>
    <property type="match status" value="1"/>
</dbReference>
<evidence type="ECO:0000256" key="7">
    <source>
        <dbReference type="ARBA" id="ARBA00022741"/>
    </source>
</evidence>
<dbReference type="PROSITE" id="PS50011">
    <property type="entry name" value="PROTEIN_KINASE_DOM"/>
    <property type="match status" value="1"/>
</dbReference>
<keyword evidence="13" id="KW-0479">Metal-binding</keyword>
<evidence type="ECO:0000256" key="3">
    <source>
        <dbReference type="ARBA" id="ARBA00022527"/>
    </source>
</evidence>
<evidence type="ECO:0000313" key="16">
    <source>
        <dbReference type="Proteomes" id="UP001566132"/>
    </source>
</evidence>
<evidence type="ECO:0000256" key="5">
    <source>
        <dbReference type="ARBA" id="ARBA00022692"/>
    </source>
</evidence>
<reference evidence="15 16" key="1">
    <citation type="submission" date="2024-05" db="EMBL/GenBank/DDBJ databases">
        <title>Genetic variation in Jamaican populations of the coffee berry borer (Hypothenemus hampei).</title>
        <authorList>
            <person name="Errbii M."/>
            <person name="Myrie A."/>
        </authorList>
    </citation>
    <scope>NUCLEOTIDE SEQUENCE [LARGE SCALE GENOMIC DNA]</scope>
    <source>
        <strain evidence="15">JA-Hopewell-2020-01-JO</strain>
        <tissue evidence="15">Whole body</tissue>
    </source>
</reference>
<keyword evidence="8 13" id="KW-0418">Kinase</keyword>
<dbReference type="PROSITE" id="PS00108">
    <property type="entry name" value="PROTEIN_KINASE_ST"/>
    <property type="match status" value="1"/>
</dbReference>
<dbReference type="SUPFAM" id="SSF56112">
    <property type="entry name" value="Protein kinase-like (PK-like)"/>
    <property type="match status" value="1"/>
</dbReference>
<dbReference type="Gene3D" id="3.30.200.20">
    <property type="entry name" value="Phosphorylase Kinase, domain 1"/>
    <property type="match status" value="1"/>
</dbReference>
<keyword evidence="3 13" id="KW-0723">Serine/threonine-protein kinase</keyword>
<dbReference type="GO" id="GO:0016020">
    <property type="term" value="C:membrane"/>
    <property type="evidence" value="ECO:0007669"/>
    <property type="project" value="UniProtKB-SubCell"/>
</dbReference>
<dbReference type="SUPFAM" id="SSF57302">
    <property type="entry name" value="Snake toxin-like"/>
    <property type="match status" value="1"/>
</dbReference>
<keyword evidence="9 13" id="KW-0067">ATP-binding</keyword>
<accession>A0ABD1F0X0</accession>
<dbReference type="PRINTS" id="PR00653">
    <property type="entry name" value="ACTIVIN2R"/>
</dbReference>
<comment type="catalytic activity">
    <reaction evidence="13">
        <text>L-threonyl-[receptor-protein] + ATP = O-phospho-L-threonyl-[receptor-protein] + ADP + H(+)</text>
        <dbReference type="Rhea" id="RHEA:44880"/>
        <dbReference type="Rhea" id="RHEA-COMP:11024"/>
        <dbReference type="Rhea" id="RHEA-COMP:11025"/>
        <dbReference type="ChEBI" id="CHEBI:15378"/>
        <dbReference type="ChEBI" id="CHEBI:30013"/>
        <dbReference type="ChEBI" id="CHEBI:30616"/>
        <dbReference type="ChEBI" id="CHEBI:61977"/>
        <dbReference type="ChEBI" id="CHEBI:456216"/>
        <dbReference type="EC" id="2.7.11.30"/>
    </reaction>
</comment>
<evidence type="ECO:0000313" key="15">
    <source>
        <dbReference type="EMBL" id="KAL1505882.1"/>
    </source>
</evidence>
<dbReference type="PANTHER" id="PTHR23255">
    <property type="entry name" value="TRANSFORMING GROWTH FACTOR-BETA RECEPTOR TYPE I AND II"/>
    <property type="match status" value="1"/>
</dbReference>
<evidence type="ECO:0000256" key="9">
    <source>
        <dbReference type="ARBA" id="ARBA00022840"/>
    </source>
</evidence>
<dbReference type="GO" id="GO:0005524">
    <property type="term" value="F:ATP binding"/>
    <property type="evidence" value="ECO:0007669"/>
    <property type="project" value="UniProtKB-UniRule"/>
</dbReference>
<evidence type="ECO:0000256" key="6">
    <source>
        <dbReference type="ARBA" id="ARBA00022729"/>
    </source>
</evidence>
<feature type="domain" description="Protein kinase" evidence="14">
    <location>
        <begin position="215"/>
        <end position="504"/>
    </location>
</feature>
<keyword evidence="10 13" id="KW-1133">Transmembrane helix</keyword>
<sequence>MDFTQLTRRLWTTLGIMITVLQVTTESAMVNLHMTTRCEFYNNSCVEQPESCPSIIECEAPGDSKRNHCFVVWSIQSDGTKNVSLKGCLLNHDDCFDQPACVDTAYSPKNNVLYCCCEGDLCNKEFHWDPQPTEPSTSTTAIPTTIHDSSIYYSIAALCIVCICITSVILFIAWRKNQKNYFIGWRISGYNLFKLPTSDPNSGLHQSSQLENRPIQLIELKAQGRFGSVWKAQFKSEEVAVKIFPIQDRQSWMTEKQIFSLPSTDHPNILQYIGAEKRDDNLTTEFWLITAYHENGSLCDYLKANTITWSELCKIAESMCRGLAHLHESTATKSTIAHRDFKSKNVLLKRDLTACIADFGLALTFESGKSCGDVHGQVGTRRYMAPEVLEGAINFNCDSFLRIDMYACGLILWELVSRCNFQVGSIPEYQLPFEEEVGSHPTLEDMQENVVQKKVRPVIQPHWRKHSGLNVLCDTMEECWDHDPEARLSASCVVERIIVQNRYLQPIITP</sequence>
<comment type="cofactor">
    <cofactor evidence="13">
        <name>Mg(2+)</name>
        <dbReference type="ChEBI" id="CHEBI:18420"/>
    </cofactor>
    <cofactor evidence="13">
        <name>Mn(2+)</name>
        <dbReference type="ChEBI" id="CHEBI:29035"/>
    </cofactor>
</comment>
<dbReference type="FunFam" id="3.30.200.20:FF:000094">
    <property type="entry name" value="Serine/threonine-protein kinase receptor"/>
    <property type="match status" value="1"/>
</dbReference>
<evidence type="ECO:0000256" key="1">
    <source>
        <dbReference type="ARBA" id="ARBA00004479"/>
    </source>
</evidence>
<feature type="transmembrane region" description="Helical" evidence="13">
    <location>
        <begin position="151"/>
        <end position="174"/>
    </location>
</feature>
<keyword evidence="7 13" id="KW-0547">Nucleotide-binding</keyword>
<dbReference type="InterPro" id="IPR000333">
    <property type="entry name" value="TGFB_receptor"/>
</dbReference>
<evidence type="ECO:0000256" key="4">
    <source>
        <dbReference type="ARBA" id="ARBA00022679"/>
    </source>
</evidence>
<proteinExistence type="inferred from homology"/>
<dbReference type="InterPro" id="IPR008271">
    <property type="entry name" value="Ser/Thr_kinase_AS"/>
</dbReference>
<keyword evidence="5 13" id="KW-0812">Transmembrane</keyword>
<evidence type="ECO:0000256" key="8">
    <source>
        <dbReference type="ARBA" id="ARBA00022777"/>
    </source>
</evidence>
<dbReference type="InterPro" id="IPR011009">
    <property type="entry name" value="Kinase-like_dom_sf"/>
</dbReference>
<dbReference type="Proteomes" id="UP001566132">
    <property type="component" value="Unassembled WGS sequence"/>
</dbReference>
<keyword evidence="13" id="KW-0460">Magnesium</keyword>
<dbReference type="InterPro" id="IPR045860">
    <property type="entry name" value="Snake_toxin-like_sf"/>
</dbReference>
<comment type="subcellular location">
    <subcellularLocation>
        <location evidence="1 13">Membrane</location>
        <topology evidence="1 13">Single-pass type I membrane protein</topology>
    </subcellularLocation>
</comment>
<dbReference type="CDD" id="cd14053">
    <property type="entry name" value="STKc_ACVR2"/>
    <property type="match status" value="1"/>
</dbReference>
<dbReference type="Pfam" id="PF00069">
    <property type="entry name" value="Pkinase"/>
    <property type="match status" value="1"/>
</dbReference>
<keyword evidence="13" id="KW-0464">Manganese</keyword>
<dbReference type="Gene3D" id="1.10.510.10">
    <property type="entry name" value="Transferase(Phosphotransferase) domain 1"/>
    <property type="match status" value="1"/>
</dbReference>
<organism evidence="15 16">
    <name type="scientific">Hypothenemus hampei</name>
    <name type="common">Coffee berry borer</name>
    <dbReference type="NCBI Taxonomy" id="57062"/>
    <lineage>
        <taxon>Eukaryota</taxon>
        <taxon>Metazoa</taxon>
        <taxon>Ecdysozoa</taxon>
        <taxon>Arthropoda</taxon>
        <taxon>Hexapoda</taxon>
        <taxon>Insecta</taxon>
        <taxon>Pterygota</taxon>
        <taxon>Neoptera</taxon>
        <taxon>Endopterygota</taxon>
        <taxon>Coleoptera</taxon>
        <taxon>Polyphaga</taxon>
        <taxon>Cucujiformia</taxon>
        <taxon>Curculionidae</taxon>
        <taxon>Scolytinae</taxon>
        <taxon>Hypothenemus</taxon>
    </lineage>
</organism>
<evidence type="ECO:0000256" key="12">
    <source>
        <dbReference type="ARBA" id="ARBA00023170"/>
    </source>
</evidence>
<evidence type="ECO:0000256" key="11">
    <source>
        <dbReference type="ARBA" id="ARBA00023136"/>
    </source>
</evidence>
<keyword evidence="11 13" id="KW-0472">Membrane</keyword>
<dbReference type="EC" id="2.7.11.30" evidence="13"/>